<protein>
    <recommendedName>
        <fullName evidence="2">HD domain-containing protein</fullName>
    </recommendedName>
</protein>
<evidence type="ECO:0000259" key="2">
    <source>
        <dbReference type="Pfam" id="PF01966"/>
    </source>
</evidence>
<sequence>TEVSNVNRLCVQLAGLCHDLGHGPYSHTWERFISLATNENQIWKHEKNSIEILENLIEKNNLKGLLMEYGINDKELNLIYDIILGDSDKYENEQYFLFQVSCYAYLFDL</sequence>
<reference evidence="3 4" key="1">
    <citation type="submission" date="2024-07" db="EMBL/GenBank/DDBJ databases">
        <title>Chromosome-level genome assembly of the water stick insect Ranatra chinensis (Heteroptera: Nepidae).</title>
        <authorList>
            <person name="Liu X."/>
        </authorList>
    </citation>
    <scope>NUCLEOTIDE SEQUENCE [LARGE SCALE GENOMIC DNA]</scope>
    <source>
        <strain evidence="3">Cailab_2021Rc</strain>
        <tissue evidence="3">Muscle</tissue>
    </source>
</reference>
<dbReference type="CDD" id="cd00077">
    <property type="entry name" value="HDc"/>
    <property type="match status" value="1"/>
</dbReference>
<dbReference type="PANTHER" id="PTHR11373">
    <property type="entry name" value="DEOXYNUCLEOSIDE TRIPHOSPHATE TRIPHOSPHOHYDROLASE"/>
    <property type="match status" value="1"/>
</dbReference>
<dbReference type="InterPro" id="IPR003607">
    <property type="entry name" value="HD/PDEase_dom"/>
</dbReference>
<keyword evidence="4" id="KW-1185">Reference proteome</keyword>
<organism evidence="3 4">
    <name type="scientific">Ranatra chinensis</name>
    <dbReference type="NCBI Taxonomy" id="642074"/>
    <lineage>
        <taxon>Eukaryota</taxon>
        <taxon>Metazoa</taxon>
        <taxon>Ecdysozoa</taxon>
        <taxon>Arthropoda</taxon>
        <taxon>Hexapoda</taxon>
        <taxon>Insecta</taxon>
        <taxon>Pterygota</taxon>
        <taxon>Neoptera</taxon>
        <taxon>Paraneoptera</taxon>
        <taxon>Hemiptera</taxon>
        <taxon>Heteroptera</taxon>
        <taxon>Panheteroptera</taxon>
        <taxon>Nepomorpha</taxon>
        <taxon>Nepidae</taxon>
        <taxon>Ranatrinae</taxon>
        <taxon>Ranatra</taxon>
    </lineage>
</organism>
<evidence type="ECO:0000313" key="4">
    <source>
        <dbReference type="Proteomes" id="UP001558652"/>
    </source>
</evidence>
<dbReference type="InterPro" id="IPR050135">
    <property type="entry name" value="dGTPase-like"/>
</dbReference>
<accession>A0ABD0YQH5</accession>
<gene>
    <name evidence="3" type="ORF">AAG570_009917</name>
</gene>
<dbReference type="InterPro" id="IPR006674">
    <property type="entry name" value="HD_domain"/>
</dbReference>
<dbReference type="Proteomes" id="UP001558652">
    <property type="component" value="Unassembled WGS sequence"/>
</dbReference>
<dbReference type="EMBL" id="JBFDAA010000004">
    <property type="protein sequence ID" value="KAL1138228.1"/>
    <property type="molecule type" value="Genomic_DNA"/>
</dbReference>
<proteinExistence type="inferred from homology"/>
<dbReference type="AlphaFoldDB" id="A0ABD0YQH5"/>
<name>A0ABD0YQH5_9HEMI</name>
<comment type="caution">
    <text evidence="3">The sequence shown here is derived from an EMBL/GenBank/DDBJ whole genome shotgun (WGS) entry which is preliminary data.</text>
</comment>
<feature type="non-terminal residue" evidence="3">
    <location>
        <position position="1"/>
    </location>
</feature>
<dbReference type="SUPFAM" id="SSF109604">
    <property type="entry name" value="HD-domain/PDEase-like"/>
    <property type="match status" value="1"/>
</dbReference>
<feature type="domain" description="HD" evidence="2">
    <location>
        <begin position="6"/>
        <end position="92"/>
    </location>
</feature>
<dbReference type="Gene3D" id="1.10.3210.10">
    <property type="entry name" value="Hypothetical protein af1432"/>
    <property type="match status" value="1"/>
</dbReference>
<evidence type="ECO:0000256" key="1">
    <source>
        <dbReference type="ARBA" id="ARBA00005776"/>
    </source>
</evidence>
<dbReference type="PANTHER" id="PTHR11373:SF4">
    <property type="entry name" value="DEOXYNUCLEOSIDE TRIPHOSPHATE TRIPHOSPHOHYDROLASE SAMHD1"/>
    <property type="match status" value="1"/>
</dbReference>
<comment type="similarity">
    <text evidence="1">Belongs to the SAMHD1 family.</text>
</comment>
<evidence type="ECO:0000313" key="3">
    <source>
        <dbReference type="EMBL" id="KAL1138228.1"/>
    </source>
</evidence>
<dbReference type="Pfam" id="PF01966">
    <property type="entry name" value="HD"/>
    <property type="match status" value="1"/>
</dbReference>